<dbReference type="Gene3D" id="1.10.3730.20">
    <property type="match status" value="1"/>
</dbReference>
<evidence type="ECO:0000256" key="5">
    <source>
        <dbReference type="ARBA" id="ARBA00022989"/>
    </source>
</evidence>
<evidence type="ECO:0000256" key="3">
    <source>
        <dbReference type="ARBA" id="ARBA00022475"/>
    </source>
</evidence>
<evidence type="ECO:0000256" key="6">
    <source>
        <dbReference type="ARBA" id="ARBA00023136"/>
    </source>
</evidence>
<sequence>MAWLYLVLAGFLEIGWPIGLKLGWTEEGMRVLWLGFAIACILLSGMMLLMAQREIPMGTAYAVWTGIGAVGTFVVGIVAFGDAATPLRMASAGLIIAGVIGLKFA</sequence>
<evidence type="ECO:0000256" key="4">
    <source>
        <dbReference type="ARBA" id="ARBA00022692"/>
    </source>
</evidence>
<organism evidence="8">
    <name type="scientific">bioreactor metagenome</name>
    <dbReference type="NCBI Taxonomy" id="1076179"/>
    <lineage>
        <taxon>unclassified sequences</taxon>
        <taxon>metagenomes</taxon>
        <taxon>ecological metagenomes</taxon>
    </lineage>
</organism>
<dbReference type="Pfam" id="PF00893">
    <property type="entry name" value="Multi_Drug_Res"/>
    <property type="match status" value="1"/>
</dbReference>
<gene>
    <name evidence="8" type="primary">sugE_7</name>
    <name evidence="8" type="ORF">SDC9_33688</name>
</gene>
<feature type="transmembrane region" description="Helical" evidence="7">
    <location>
        <begin position="87"/>
        <end position="104"/>
    </location>
</feature>
<comment type="subcellular location">
    <subcellularLocation>
        <location evidence="1">Cell membrane</location>
        <topology evidence="1">Multi-pass membrane protein</topology>
    </subcellularLocation>
</comment>
<dbReference type="PANTHER" id="PTHR30561:SF0">
    <property type="entry name" value="GUANIDINIUM EXPORTER"/>
    <property type="match status" value="1"/>
</dbReference>
<evidence type="ECO:0000313" key="8">
    <source>
        <dbReference type="EMBL" id="MPL87683.1"/>
    </source>
</evidence>
<keyword evidence="3" id="KW-1003">Cell membrane</keyword>
<dbReference type="EMBL" id="VSSQ01000243">
    <property type="protein sequence ID" value="MPL87683.1"/>
    <property type="molecule type" value="Genomic_DNA"/>
</dbReference>
<dbReference type="InterPro" id="IPR000390">
    <property type="entry name" value="Small_drug/metabolite_transptr"/>
</dbReference>
<reference evidence="8" key="1">
    <citation type="submission" date="2019-08" db="EMBL/GenBank/DDBJ databases">
        <authorList>
            <person name="Kucharzyk K."/>
            <person name="Murdoch R.W."/>
            <person name="Higgins S."/>
            <person name="Loffler F."/>
        </authorList>
    </citation>
    <scope>NUCLEOTIDE SEQUENCE</scope>
</reference>
<keyword evidence="4 7" id="KW-0812">Transmembrane</keyword>
<dbReference type="GO" id="GO:0005886">
    <property type="term" value="C:plasma membrane"/>
    <property type="evidence" value="ECO:0007669"/>
    <property type="project" value="UniProtKB-SubCell"/>
</dbReference>
<keyword evidence="5 7" id="KW-1133">Transmembrane helix</keyword>
<proteinExistence type="predicted"/>
<accession>A0A644VAA5</accession>
<dbReference type="SUPFAM" id="SSF103481">
    <property type="entry name" value="Multidrug resistance efflux transporter EmrE"/>
    <property type="match status" value="1"/>
</dbReference>
<dbReference type="InterPro" id="IPR037185">
    <property type="entry name" value="EmrE-like"/>
</dbReference>
<feature type="transmembrane region" description="Helical" evidence="7">
    <location>
        <begin position="61"/>
        <end position="81"/>
    </location>
</feature>
<comment type="caution">
    <text evidence="8">The sequence shown here is derived from an EMBL/GenBank/DDBJ whole genome shotgun (WGS) entry which is preliminary data.</text>
</comment>
<dbReference type="PANTHER" id="PTHR30561">
    <property type="entry name" value="SMR FAMILY PROTON-DEPENDENT DRUG EFFLUX TRANSPORTER SUGE"/>
    <property type="match status" value="1"/>
</dbReference>
<evidence type="ECO:0000256" key="7">
    <source>
        <dbReference type="SAM" id="Phobius"/>
    </source>
</evidence>
<keyword evidence="2" id="KW-0813">Transport</keyword>
<evidence type="ECO:0000256" key="2">
    <source>
        <dbReference type="ARBA" id="ARBA00022448"/>
    </source>
</evidence>
<dbReference type="AlphaFoldDB" id="A0A644VAA5"/>
<keyword evidence="6 7" id="KW-0472">Membrane</keyword>
<name>A0A644VAA5_9ZZZZ</name>
<dbReference type="GO" id="GO:0022857">
    <property type="term" value="F:transmembrane transporter activity"/>
    <property type="evidence" value="ECO:0007669"/>
    <property type="project" value="InterPro"/>
</dbReference>
<protein>
    <submittedName>
        <fullName evidence="8">Quaternary ammonium compound-resistance protein SugE</fullName>
    </submittedName>
</protein>
<evidence type="ECO:0000256" key="1">
    <source>
        <dbReference type="ARBA" id="ARBA00004651"/>
    </source>
</evidence>
<dbReference type="InterPro" id="IPR045324">
    <property type="entry name" value="Small_multidrug_res"/>
</dbReference>
<feature type="transmembrane region" description="Helical" evidence="7">
    <location>
        <begin position="31"/>
        <end position="49"/>
    </location>
</feature>